<accession>K3X8Q0</accession>
<dbReference type="CDD" id="cd19757">
    <property type="entry name" value="Bbox1"/>
    <property type="match status" value="1"/>
</dbReference>
<dbReference type="HOGENOM" id="CLU_021076_0_0_1"/>
<dbReference type="InterPro" id="IPR000571">
    <property type="entry name" value="Znf_CCCH"/>
</dbReference>
<evidence type="ECO:0000256" key="5">
    <source>
        <dbReference type="PROSITE-ProRule" id="PRU00723"/>
    </source>
</evidence>
<dbReference type="PROSITE" id="PS50119">
    <property type="entry name" value="ZF_BBOX"/>
    <property type="match status" value="1"/>
</dbReference>
<dbReference type="EnsemblProtists" id="PYU1_T013599">
    <property type="protein sequence ID" value="PYU1_T013599"/>
    <property type="gene ID" value="PYU1_G013570"/>
</dbReference>
<evidence type="ECO:0000259" key="8">
    <source>
        <dbReference type="PROSITE" id="PS50103"/>
    </source>
</evidence>
<feature type="region of interest" description="Disordered" evidence="7">
    <location>
        <begin position="379"/>
        <end position="428"/>
    </location>
</feature>
<dbReference type="Proteomes" id="UP000019132">
    <property type="component" value="Unassembled WGS sequence"/>
</dbReference>
<reference evidence="11" key="1">
    <citation type="journal article" date="2010" name="Genome Biol.">
        <title>Genome sequence of the necrotrophic plant pathogen Pythium ultimum reveals original pathogenicity mechanisms and effector repertoire.</title>
        <authorList>
            <person name="Levesque C.A."/>
            <person name="Brouwer H."/>
            <person name="Cano L."/>
            <person name="Hamilton J.P."/>
            <person name="Holt C."/>
            <person name="Huitema E."/>
            <person name="Raffaele S."/>
            <person name="Robideau G.P."/>
            <person name="Thines M."/>
            <person name="Win J."/>
            <person name="Zerillo M.M."/>
            <person name="Beakes G.W."/>
            <person name="Boore J.L."/>
            <person name="Busam D."/>
            <person name="Dumas B."/>
            <person name="Ferriera S."/>
            <person name="Fuerstenberg S.I."/>
            <person name="Gachon C.M."/>
            <person name="Gaulin E."/>
            <person name="Govers F."/>
            <person name="Grenville-Briggs L."/>
            <person name="Horner N."/>
            <person name="Hostetler J."/>
            <person name="Jiang R.H."/>
            <person name="Johnson J."/>
            <person name="Krajaejun T."/>
            <person name="Lin H."/>
            <person name="Meijer H.J."/>
            <person name="Moore B."/>
            <person name="Morris P."/>
            <person name="Phuntmart V."/>
            <person name="Puiu D."/>
            <person name="Shetty J."/>
            <person name="Stajich J.E."/>
            <person name="Tripathy S."/>
            <person name="Wawra S."/>
            <person name="van West P."/>
            <person name="Whitty B.R."/>
            <person name="Coutinho P.M."/>
            <person name="Henrissat B."/>
            <person name="Martin F."/>
            <person name="Thomas P.D."/>
            <person name="Tyler B.M."/>
            <person name="De Vries R.P."/>
            <person name="Kamoun S."/>
            <person name="Yandell M."/>
            <person name="Tisserat N."/>
            <person name="Buell C.R."/>
        </authorList>
    </citation>
    <scope>NUCLEOTIDE SEQUENCE</scope>
    <source>
        <strain evidence="11">DAOM:BR144</strain>
    </source>
</reference>
<evidence type="ECO:0000256" key="3">
    <source>
        <dbReference type="ARBA" id="ARBA00022833"/>
    </source>
</evidence>
<dbReference type="VEuPathDB" id="FungiDB:PYU1_G013570"/>
<reference evidence="11" key="2">
    <citation type="submission" date="2010-04" db="EMBL/GenBank/DDBJ databases">
        <authorList>
            <person name="Buell R."/>
            <person name="Hamilton J."/>
            <person name="Hostetler J."/>
        </authorList>
    </citation>
    <scope>NUCLEOTIDE SEQUENCE [LARGE SCALE GENOMIC DNA]</scope>
    <source>
        <strain evidence="11">DAOM:BR144</strain>
    </source>
</reference>
<feature type="region of interest" description="Disordered" evidence="7">
    <location>
        <begin position="264"/>
        <end position="365"/>
    </location>
</feature>
<evidence type="ECO:0000256" key="4">
    <source>
        <dbReference type="PROSITE-ProRule" id="PRU00024"/>
    </source>
</evidence>
<dbReference type="SUPFAM" id="SSF90229">
    <property type="entry name" value="CCCH zinc finger"/>
    <property type="match status" value="1"/>
</dbReference>
<keyword evidence="3 5" id="KW-0862">Zinc</keyword>
<evidence type="ECO:0000256" key="1">
    <source>
        <dbReference type="ARBA" id="ARBA00022723"/>
    </source>
</evidence>
<feature type="compositionally biased region" description="Polar residues" evidence="7">
    <location>
        <begin position="44"/>
        <end position="61"/>
    </location>
</feature>
<keyword evidence="1 5" id="KW-0479">Metal-binding</keyword>
<evidence type="ECO:0000313" key="11">
    <source>
        <dbReference type="Proteomes" id="UP000019132"/>
    </source>
</evidence>
<dbReference type="PROSITE" id="PS50103">
    <property type="entry name" value="ZF_C3H1"/>
    <property type="match status" value="1"/>
</dbReference>
<dbReference type="InterPro" id="IPR000315">
    <property type="entry name" value="Znf_B-box"/>
</dbReference>
<feature type="compositionally biased region" description="Low complexity" evidence="7">
    <location>
        <begin position="344"/>
        <end position="365"/>
    </location>
</feature>
<dbReference type="InterPro" id="IPR036855">
    <property type="entry name" value="Znf_CCCH_sf"/>
</dbReference>
<keyword evidence="2 4" id="KW-0863">Zinc-finger</keyword>
<feature type="region of interest" description="Disordered" evidence="7">
    <location>
        <begin position="464"/>
        <end position="488"/>
    </location>
</feature>
<dbReference type="Pfam" id="PF00642">
    <property type="entry name" value="zf-CCCH"/>
    <property type="match status" value="1"/>
</dbReference>
<feature type="region of interest" description="Disordered" evidence="7">
    <location>
        <begin position="83"/>
        <end position="102"/>
    </location>
</feature>
<dbReference type="Gene3D" id="4.10.1000.10">
    <property type="entry name" value="Zinc finger, CCCH-type"/>
    <property type="match status" value="1"/>
</dbReference>
<evidence type="ECO:0000313" key="10">
    <source>
        <dbReference type="EnsemblProtists" id="PYU1_T013599"/>
    </source>
</evidence>
<organism evidence="10 11">
    <name type="scientific">Globisporangium ultimum (strain ATCC 200006 / CBS 805.95 / DAOM BR144)</name>
    <name type="common">Pythium ultimum</name>
    <dbReference type="NCBI Taxonomy" id="431595"/>
    <lineage>
        <taxon>Eukaryota</taxon>
        <taxon>Sar</taxon>
        <taxon>Stramenopiles</taxon>
        <taxon>Oomycota</taxon>
        <taxon>Peronosporomycetes</taxon>
        <taxon>Pythiales</taxon>
        <taxon>Pythiaceae</taxon>
        <taxon>Globisporangium</taxon>
    </lineage>
</organism>
<dbReference type="OMA" id="HMSNNIT"/>
<proteinExistence type="predicted"/>
<feature type="domain" description="B box-type" evidence="9">
    <location>
        <begin position="179"/>
        <end position="212"/>
    </location>
</feature>
<evidence type="ECO:0008006" key="12">
    <source>
        <dbReference type="Google" id="ProtNLM"/>
    </source>
</evidence>
<evidence type="ECO:0000256" key="7">
    <source>
        <dbReference type="SAM" id="MobiDB-lite"/>
    </source>
</evidence>
<dbReference type="STRING" id="431595.K3X8Q0"/>
<dbReference type="EMBL" id="GL376597">
    <property type="status" value="NOT_ANNOTATED_CDS"/>
    <property type="molecule type" value="Genomic_DNA"/>
</dbReference>
<dbReference type="SMART" id="SM00356">
    <property type="entry name" value="ZnF_C3H1"/>
    <property type="match status" value="1"/>
</dbReference>
<feature type="region of interest" description="Disordered" evidence="7">
    <location>
        <begin position="39"/>
        <end position="66"/>
    </location>
</feature>
<sequence>MQAAESSKASRSFERQCVFFAQGTCRNGANCHFAHGDPRASAAGASSHTNGHATASSNGQRTATTNGSATAAGIISATQAPSAADISTSSSSSAAPVVDGTKDIEREVIRGVATTGEESGGGRTHAAWGEAFLEGVTKCEGTSGRKLYLYGISSTRCPMCRHRVKIESDVCDNCEYRHQRARSCKMCTLRKPSMWCYECDSYFCETCHQKPHVLVLGGSAPVAHHCYAIEGASGKLHEKSAWSMDFLATVKSVYRLRISERMSQEASTTHQAHDARHSNANAHNTSAQPLTPTTSSSPSRDAAQSTARRAEQQAVPRSLVTADASQSSPAAQEESQALRTQRDGVTLGSGTGSSTTTQTQQTTGVPAATATIVVSTTATTVAAERSGRSATTSATPAVPEPSSPSRKRKLSSDTEPGRAIPPPPAATAAAASLPLYERVRLMHEQTAKQKHMKFQNQQEILFRQRQHQQQEQQKLEEQQRSQQQRLQEMQTFREQLQAKHQQAKAVQENLQRQQQLFLLHQRRQELQRRQQQQLQQQQPGQQTISQLVPRSIAPVTSPVSSAGLTVVTSSQTVATNTAAAAVVAQAPSPLLQPATSVPLAPPHYLQAQQQTLSHQPSPTHQPDVGGFAPQAPVPVVAPAAASSAVVDLSSAREVATSAPMQNISFADGPSSMDDPLKFAVVSEYDEVNSRAIKMEARTAELNAKVRQVSMQSVTLAAKFNEQIKVYRTTLEQVYEQRYVALAKVIMFSPDVRARVRMIEQSTLGDIPHVLTACHKKCAQLATEIKSYEKNVQNLRNAIDAAISSGDPEKLGQLHLLGKQISSHEQKIQSLKADRDSQFVYMIQFSRKLREVVRQHAVQNSKSKSS</sequence>
<feature type="compositionally biased region" description="Polar residues" evidence="7">
    <location>
        <begin position="608"/>
        <end position="620"/>
    </location>
</feature>
<name>K3X8Q0_GLOUD</name>
<protein>
    <recommendedName>
        <fullName evidence="12">C3H1-type domain-containing protein</fullName>
    </recommendedName>
</protein>
<feature type="region of interest" description="Disordered" evidence="7">
    <location>
        <begin position="608"/>
        <end position="629"/>
    </location>
</feature>
<feature type="compositionally biased region" description="Low complexity" evidence="7">
    <location>
        <begin position="83"/>
        <end position="95"/>
    </location>
</feature>
<evidence type="ECO:0000256" key="2">
    <source>
        <dbReference type="ARBA" id="ARBA00022771"/>
    </source>
</evidence>
<reference evidence="10" key="3">
    <citation type="submission" date="2015-02" db="UniProtKB">
        <authorList>
            <consortium name="EnsemblProtists"/>
        </authorList>
    </citation>
    <scope>IDENTIFICATION</scope>
    <source>
        <strain evidence="10">DAOM BR144</strain>
    </source>
</reference>
<feature type="coiled-coil region" evidence="6">
    <location>
        <begin position="777"/>
        <end position="833"/>
    </location>
</feature>
<dbReference type="GO" id="GO:0008270">
    <property type="term" value="F:zinc ion binding"/>
    <property type="evidence" value="ECO:0007669"/>
    <property type="project" value="UniProtKB-KW"/>
</dbReference>
<dbReference type="PANTHER" id="PTHR12460">
    <property type="entry name" value="CYCLIN-DEPENDENT KINASE INHIBITOR-RELATED PROTEIN"/>
    <property type="match status" value="1"/>
</dbReference>
<dbReference type="AlphaFoldDB" id="K3X8Q0"/>
<keyword evidence="11" id="KW-1185">Reference proteome</keyword>
<feature type="compositionally biased region" description="Low complexity" evidence="7">
    <location>
        <begin position="324"/>
        <end position="337"/>
    </location>
</feature>
<feature type="compositionally biased region" description="Low complexity" evidence="7">
    <location>
        <begin position="285"/>
        <end position="299"/>
    </location>
</feature>
<keyword evidence="6" id="KW-0175">Coiled coil</keyword>
<evidence type="ECO:0000259" key="9">
    <source>
        <dbReference type="PROSITE" id="PS50119"/>
    </source>
</evidence>
<feature type="domain" description="C3H1-type" evidence="8">
    <location>
        <begin position="11"/>
        <end position="38"/>
    </location>
</feature>
<dbReference type="InParanoid" id="K3X8Q0"/>
<dbReference type="eggNOG" id="ENOG502S3IJ">
    <property type="taxonomic scope" value="Eukaryota"/>
</dbReference>
<evidence type="ECO:0000256" key="6">
    <source>
        <dbReference type="SAM" id="Coils"/>
    </source>
</evidence>
<feature type="zinc finger region" description="C3H1-type" evidence="5">
    <location>
        <begin position="11"/>
        <end position="38"/>
    </location>
</feature>